<gene>
    <name evidence="2" type="ORF">ACHHYP_20432</name>
</gene>
<feature type="non-terminal residue" evidence="2">
    <location>
        <position position="166"/>
    </location>
</feature>
<proteinExistence type="predicted"/>
<dbReference type="EMBL" id="JNBR01001471">
    <property type="protein sequence ID" value="OQR86996.1"/>
    <property type="molecule type" value="Genomic_DNA"/>
</dbReference>
<accession>A0A1V9YMP2</accession>
<dbReference type="Proteomes" id="UP000243579">
    <property type="component" value="Unassembled WGS sequence"/>
</dbReference>
<evidence type="ECO:0000313" key="3">
    <source>
        <dbReference type="Proteomes" id="UP000243579"/>
    </source>
</evidence>
<name>A0A1V9YMP2_ACHHY</name>
<keyword evidence="1" id="KW-0472">Membrane</keyword>
<evidence type="ECO:0000313" key="2">
    <source>
        <dbReference type="EMBL" id="OQR86996.1"/>
    </source>
</evidence>
<protein>
    <submittedName>
        <fullName evidence="2">Uncharacterized protein</fullName>
    </submittedName>
</protein>
<dbReference type="InterPro" id="IPR032675">
    <property type="entry name" value="LRR_dom_sf"/>
</dbReference>
<organism evidence="2 3">
    <name type="scientific">Achlya hypogyna</name>
    <name type="common">Oomycete</name>
    <name type="synonym">Protoachlya hypogyna</name>
    <dbReference type="NCBI Taxonomy" id="1202772"/>
    <lineage>
        <taxon>Eukaryota</taxon>
        <taxon>Sar</taxon>
        <taxon>Stramenopiles</taxon>
        <taxon>Oomycota</taxon>
        <taxon>Saprolegniomycetes</taxon>
        <taxon>Saprolegniales</taxon>
        <taxon>Achlyaceae</taxon>
        <taxon>Achlya</taxon>
    </lineage>
</organism>
<evidence type="ECO:0000256" key="1">
    <source>
        <dbReference type="SAM" id="Phobius"/>
    </source>
</evidence>
<keyword evidence="1" id="KW-1133">Transmembrane helix</keyword>
<dbReference type="SUPFAM" id="SSF52058">
    <property type="entry name" value="L domain-like"/>
    <property type="match status" value="1"/>
</dbReference>
<comment type="caution">
    <text evidence="2">The sequence shown here is derived from an EMBL/GenBank/DDBJ whole genome shotgun (WGS) entry which is preliminary data.</text>
</comment>
<reference evidence="2 3" key="1">
    <citation type="journal article" date="2014" name="Genome Biol. Evol.">
        <title>The secreted proteins of Achlya hypogyna and Thraustotheca clavata identify the ancestral oomycete secretome and reveal gene acquisitions by horizontal gene transfer.</title>
        <authorList>
            <person name="Misner I."/>
            <person name="Blouin N."/>
            <person name="Leonard G."/>
            <person name="Richards T.A."/>
            <person name="Lane C.E."/>
        </authorList>
    </citation>
    <scope>NUCLEOTIDE SEQUENCE [LARGE SCALE GENOMIC DNA]</scope>
    <source>
        <strain evidence="2 3">ATCC 48635</strain>
    </source>
</reference>
<feature type="transmembrane region" description="Helical" evidence="1">
    <location>
        <begin position="126"/>
        <end position="147"/>
    </location>
</feature>
<sequence length="166" mass="17644">MQSDLSNNAISDGSSLGRLYAFQSLTALCVQGISSLNLIRQNLSNNRIKAIQNIQIPPNLAKLDLTGNQITTFDVTTVTYNALQRVPELLLGTVSLRRCAGALKMLGSSVVCITDADTTPAFFGTIYGPAVLIFAGLSTLAFAYAVLVRCRSSTDVAGGNDRTLRA</sequence>
<dbReference type="AlphaFoldDB" id="A0A1V9YMP2"/>
<keyword evidence="1" id="KW-0812">Transmembrane</keyword>
<keyword evidence="3" id="KW-1185">Reference proteome</keyword>
<dbReference type="Gene3D" id="3.80.10.10">
    <property type="entry name" value="Ribonuclease Inhibitor"/>
    <property type="match status" value="1"/>
</dbReference>
<dbReference type="OrthoDB" id="5954088at2759"/>